<gene>
    <name evidence="1" type="ORF">BXP70_15910</name>
</gene>
<accession>A0A243WB26</accession>
<reference evidence="1 2" key="1">
    <citation type="submission" date="2017-01" db="EMBL/GenBank/DDBJ databases">
        <title>A new Hymenobacter.</title>
        <authorList>
            <person name="Liang Y."/>
            <person name="Feng F."/>
        </authorList>
    </citation>
    <scope>NUCLEOTIDE SEQUENCE [LARGE SCALE GENOMIC DNA]</scope>
    <source>
        <strain evidence="1">MIMBbqt21</strain>
    </source>
</reference>
<organism evidence="1 2">
    <name type="scientific">Hymenobacter crusticola</name>
    <dbReference type="NCBI Taxonomy" id="1770526"/>
    <lineage>
        <taxon>Bacteria</taxon>
        <taxon>Pseudomonadati</taxon>
        <taxon>Bacteroidota</taxon>
        <taxon>Cytophagia</taxon>
        <taxon>Cytophagales</taxon>
        <taxon>Hymenobacteraceae</taxon>
        <taxon>Hymenobacter</taxon>
    </lineage>
</organism>
<evidence type="ECO:0000313" key="2">
    <source>
        <dbReference type="Proteomes" id="UP000194873"/>
    </source>
</evidence>
<proteinExistence type="predicted"/>
<dbReference type="Proteomes" id="UP000194873">
    <property type="component" value="Unassembled WGS sequence"/>
</dbReference>
<dbReference type="AlphaFoldDB" id="A0A243WB26"/>
<protein>
    <submittedName>
        <fullName evidence="1">Uncharacterized protein</fullName>
    </submittedName>
</protein>
<comment type="caution">
    <text evidence="1">The sequence shown here is derived from an EMBL/GenBank/DDBJ whole genome shotgun (WGS) entry which is preliminary data.</text>
</comment>
<dbReference type="OrthoDB" id="893865at2"/>
<name>A0A243WB26_9BACT</name>
<keyword evidence="2" id="KW-1185">Reference proteome</keyword>
<evidence type="ECO:0000313" key="1">
    <source>
        <dbReference type="EMBL" id="OUJ72800.1"/>
    </source>
</evidence>
<dbReference type="RefSeq" id="WP_143436527.1">
    <property type="nucleotide sequence ID" value="NZ_MTSE01000008.1"/>
</dbReference>
<dbReference type="EMBL" id="MTSE01000008">
    <property type="protein sequence ID" value="OUJ72800.1"/>
    <property type="molecule type" value="Genomic_DNA"/>
</dbReference>
<sequence>MQTLRSRLALVLLLCFVRVLLPEAWVLSLHAHQHTTEEPTQTPGTLRGKLVLSAKHQHCDVDHFCNIPFQPAPFFELEKLVLQAYQRTIAVALIRAGEVTPPAIDYLRGPPFQS</sequence>